<sequence length="85" mass="9941">MLHCLVFKEQLCLIRTFHYVPYDIYYFIAACSVCQEIFKIPFYLNSKHFPFRCLPVKASHLSYPVSLAATCIILHAPPHLVNTFF</sequence>
<dbReference type="EMBL" id="ABWK02000020">
    <property type="protein sequence ID" value="EEX68350.1"/>
    <property type="molecule type" value="Genomic_DNA"/>
</dbReference>
<name>C9KQ45_9FIRM</name>
<comment type="caution">
    <text evidence="1">The sequence shown here is derived from an EMBL/GenBank/DDBJ whole genome shotgun (WGS) entry which is preliminary data.</text>
</comment>
<organism evidence="1 2">
    <name type="scientific">Mitsuokella multacida DSM 20544</name>
    <dbReference type="NCBI Taxonomy" id="500635"/>
    <lineage>
        <taxon>Bacteria</taxon>
        <taxon>Bacillati</taxon>
        <taxon>Bacillota</taxon>
        <taxon>Negativicutes</taxon>
        <taxon>Selenomonadales</taxon>
        <taxon>Selenomonadaceae</taxon>
        <taxon>Mitsuokella</taxon>
    </lineage>
</organism>
<reference evidence="1" key="1">
    <citation type="submission" date="2009-09" db="EMBL/GenBank/DDBJ databases">
        <authorList>
            <person name="Weinstock G."/>
            <person name="Sodergren E."/>
            <person name="Clifton S."/>
            <person name="Fulton L."/>
            <person name="Fulton B."/>
            <person name="Courtney L."/>
            <person name="Fronick C."/>
            <person name="Harrison M."/>
            <person name="Strong C."/>
            <person name="Farmer C."/>
            <person name="Delahaunty K."/>
            <person name="Markovic C."/>
            <person name="Hall O."/>
            <person name="Minx P."/>
            <person name="Tomlinson C."/>
            <person name="Mitreva M."/>
            <person name="Nelson J."/>
            <person name="Hou S."/>
            <person name="Wollam A."/>
            <person name="Pepin K.H."/>
            <person name="Johnson M."/>
            <person name="Bhonagiri V."/>
            <person name="Nash W.E."/>
            <person name="Warren W."/>
            <person name="Chinwalla A."/>
            <person name="Mardis E.R."/>
            <person name="Wilson R.K."/>
        </authorList>
    </citation>
    <scope>NUCLEOTIDE SEQUENCE [LARGE SCALE GENOMIC DNA]</scope>
    <source>
        <strain evidence="1">DSM 20544</strain>
    </source>
</reference>
<accession>C9KQ45</accession>
<dbReference type="HOGENOM" id="CLU_2396419_0_0_9"/>
<keyword evidence="2" id="KW-1185">Reference proteome</keyword>
<evidence type="ECO:0000313" key="1">
    <source>
        <dbReference type="EMBL" id="EEX68350.1"/>
    </source>
</evidence>
<proteinExistence type="predicted"/>
<gene>
    <name evidence="1" type="ORF">MITSMUL_05353</name>
</gene>
<protein>
    <submittedName>
        <fullName evidence="1">Uncharacterized protein</fullName>
    </submittedName>
</protein>
<dbReference type="AlphaFoldDB" id="C9KQ45"/>
<dbReference type="Proteomes" id="UP000003671">
    <property type="component" value="Unassembled WGS sequence"/>
</dbReference>
<evidence type="ECO:0000313" key="2">
    <source>
        <dbReference type="Proteomes" id="UP000003671"/>
    </source>
</evidence>